<dbReference type="Proteomes" id="UP000053558">
    <property type="component" value="Unassembled WGS sequence"/>
</dbReference>
<proteinExistence type="predicted"/>
<dbReference type="PANTHER" id="PTHR22893">
    <property type="entry name" value="NADH OXIDOREDUCTASE-RELATED"/>
    <property type="match status" value="1"/>
</dbReference>
<dbReference type="CDD" id="cd02933">
    <property type="entry name" value="OYE_like_FMN"/>
    <property type="match status" value="1"/>
</dbReference>
<dbReference type="GO" id="GO:0010181">
    <property type="term" value="F:FMN binding"/>
    <property type="evidence" value="ECO:0007669"/>
    <property type="project" value="InterPro"/>
</dbReference>
<dbReference type="InterPro" id="IPR001155">
    <property type="entry name" value="OxRdtase_FMN_N"/>
</dbReference>
<dbReference type="InterPro" id="IPR045247">
    <property type="entry name" value="Oye-like"/>
</dbReference>
<dbReference type="AlphaFoldDB" id="R7SEH0"/>
<feature type="domain" description="NADH:flavin oxidoreductase/NADH oxidase N-terminal" evidence="1">
    <location>
        <begin position="9"/>
        <end position="338"/>
    </location>
</feature>
<dbReference type="Gene3D" id="3.20.20.70">
    <property type="entry name" value="Aldolase class I"/>
    <property type="match status" value="1"/>
</dbReference>
<dbReference type="EMBL" id="JH711591">
    <property type="protein sequence ID" value="EIW74581.1"/>
    <property type="molecule type" value="Genomic_DNA"/>
</dbReference>
<evidence type="ECO:0000313" key="3">
    <source>
        <dbReference type="Proteomes" id="UP000053558"/>
    </source>
</evidence>
<evidence type="ECO:0000313" key="2">
    <source>
        <dbReference type="EMBL" id="EIW74581.1"/>
    </source>
</evidence>
<dbReference type="InterPro" id="IPR013785">
    <property type="entry name" value="Aldolase_TIM"/>
</dbReference>
<dbReference type="GO" id="GO:0003959">
    <property type="term" value="F:NADPH dehydrogenase activity"/>
    <property type="evidence" value="ECO:0007669"/>
    <property type="project" value="TreeGrafter"/>
</dbReference>
<dbReference type="OrthoDB" id="276546at2759"/>
<dbReference type="Pfam" id="PF00724">
    <property type="entry name" value="Oxidored_FMN"/>
    <property type="match status" value="1"/>
</dbReference>
<sequence length="371" mass="40928">MPSETKSALFQPIRVGEVVVQHRVVLAPLTRVRGYNDHVPGPLAALYYAQRASEPGTLLITEATFISGPASGYPNIPGIYTDAQIEGWKEVTNAVHAKRSFIYLQIWALGRAAMPQILAMEGHELVGAANIPLKENAQQGHADPRPVTIPEIKAYVQMFATAAKNAIKAGFDGVEVHSANGYLIDQFLQDVSNTREDAYGGSIENRARFGLEILDAVIETIGASKTGVRISPWSEFRDMRMTDPVPTFSYYVTEIRKRNIAYLSVIEPGVGGDEVVESTNGSNDFIRKIWGESPYITSGGYTRERALKTAEESNVLIAFGRSYLANPDLPRRLRENLPMTQATRSKYYLVGNHTPDGYTDWDFADSLVEAV</sequence>
<dbReference type="SUPFAM" id="SSF51395">
    <property type="entry name" value="FMN-linked oxidoreductases"/>
    <property type="match status" value="1"/>
</dbReference>
<dbReference type="RefSeq" id="XP_007775188.1">
    <property type="nucleotide sequence ID" value="XM_007776998.1"/>
</dbReference>
<dbReference type="OMA" id="QPHTAVY"/>
<dbReference type="PANTHER" id="PTHR22893:SF91">
    <property type="entry name" value="NADPH DEHYDROGENASE 2-RELATED"/>
    <property type="match status" value="1"/>
</dbReference>
<dbReference type="GeneID" id="19200431"/>
<gene>
    <name evidence="2" type="ORF">CONPUDRAFT_132769</name>
</gene>
<reference evidence="3" key="1">
    <citation type="journal article" date="2012" name="Science">
        <title>The Paleozoic origin of enzymatic lignin decomposition reconstructed from 31 fungal genomes.</title>
        <authorList>
            <person name="Floudas D."/>
            <person name="Binder M."/>
            <person name="Riley R."/>
            <person name="Barry K."/>
            <person name="Blanchette R.A."/>
            <person name="Henrissat B."/>
            <person name="Martinez A.T."/>
            <person name="Otillar R."/>
            <person name="Spatafora J.W."/>
            <person name="Yadav J.S."/>
            <person name="Aerts A."/>
            <person name="Benoit I."/>
            <person name="Boyd A."/>
            <person name="Carlson A."/>
            <person name="Copeland A."/>
            <person name="Coutinho P.M."/>
            <person name="de Vries R.P."/>
            <person name="Ferreira P."/>
            <person name="Findley K."/>
            <person name="Foster B."/>
            <person name="Gaskell J."/>
            <person name="Glotzer D."/>
            <person name="Gorecki P."/>
            <person name="Heitman J."/>
            <person name="Hesse C."/>
            <person name="Hori C."/>
            <person name="Igarashi K."/>
            <person name="Jurgens J.A."/>
            <person name="Kallen N."/>
            <person name="Kersten P."/>
            <person name="Kohler A."/>
            <person name="Kuees U."/>
            <person name="Kumar T.K.A."/>
            <person name="Kuo A."/>
            <person name="LaButti K."/>
            <person name="Larrondo L.F."/>
            <person name="Lindquist E."/>
            <person name="Ling A."/>
            <person name="Lombard V."/>
            <person name="Lucas S."/>
            <person name="Lundell T."/>
            <person name="Martin R."/>
            <person name="McLaughlin D.J."/>
            <person name="Morgenstern I."/>
            <person name="Morin E."/>
            <person name="Murat C."/>
            <person name="Nagy L.G."/>
            <person name="Nolan M."/>
            <person name="Ohm R.A."/>
            <person name="Patyshakuliyeva A."/>
            <person name="Rokas A."/>
            <person name="Ruiz-Duenas F.J."/>
            <person name="Sabat G."/>
            <person name="Salamov A."/>
            <person name="Samejima M."/>
            <person name="Schmutz J."/>
            <person name="Slot J.C."/>
            <person name="St John F."/>
            <person name="Stenlid J."/>
            <person name="Sun H."/>
            <person name="Sun S."/>
            <person name="Syed K."/>
            <person name="Tsang A."/>
            <person name="Wiebenga A."/>
            <person name="Young D."/>
            <person name="Pisabarro A."/>
            <person name="Eastwood D.C."/>
            <person name="Martin F."/>
            <person name="Cullen D."/>
            <person name="Grigoriev I.V."/>
            <person name="Hibbett D.S."/>
        </authorList>
    </citation>
    <scope>NUCLEOTIDE SEQUENCE [LARGE SCALE GENOMIC DNA]</scope>
    <source>
        <strain evidence="3">RWD-64-598 SS2</strain>
    </source>
</reference>
<accession>R7SEH0</accession>
<dbReference type="KEGG" id="cput:CONPUDRAFT_132769"/>
<keyword evidence="3" id="KW-1185">Reference proteome</keyword>
<dbReference type="eggNOG" id="KOG0134">
    <property type="taxonomic scope" value="Eukaryota"/>
</dbReference>
<protein>
    <submittedName>
        <fullName evidence="2">FMN-linked oxidoreductase</fullName>
    </submittedName>
</protein>
<dbReference type="FunFam" id="3.20.20.70:FF:000138">
    <property type="entry name" value="NADPH dehydrogenase 1"/>
    <property type="match status" value="1"/>
</dbReference>
<evidence type="ECO:0000259" key="1">
    <source>
        <dbReference type="Pfam" id="PF00724"/>
    </source>
</evidence>
<organism evidence="2 3">
    <name type="scientific">Coniophora puteana (strain RWD-64-598)</name>
    <name type="common">Brown rot fungus</name>
    <dbReference type="NCBI Taxonomy" id="741705"/>
    <lineage>
        <taxon>Eukaryota</taxon>
        <taxon>Fungi</taxon>
        <taxon>Dikarya</taxon>
        <taxon>Basidiomycota</taxon>
        <taxon>Agaricomycotina</taxon>
        <taxon>Agaricomycetes</taxon>
        <taxon>Agaricomycetidae</taxon>
        <taxon>Boletales</taxon>
        <taxon>Coniophorineae</taxon>
        <taxon>Coniophoraceae</taxon>
        <taxon>Coniophora</taxon>
    </lineage>
</organism>
<name>R7SEH0_CONPW</name>